<evidence type="ECO:0000313" key="3">
    <source>
        <dbReference type="Proteomes" id="UP000006575"/>
    </source>
</evidence>
<dbReference type="PANTHER" id="PTHR43861">
    <property type="entry name" value="TRANS-ACONITATE 2-METHYLTRANSFERASE-RELATED"/>
    <property type="match status" value="1"/>
</dbReference>
<sequence length="236" mass="26450">MNSSTEILEMYEGYYADGSVSEKRAIAARQSVGHIRKITEGQTFNSVVDIGAGEGAVLSELSNSAFAKQFAAVEISKSGLDAISNRRIKNLASVDQFDGYKIPHPGKAFDLALAIHVLEHVEHERMFLYEARRVSRKLYIEVPLELTRNLDKSIRESGPYGHINFYTPGSFENLLKTCGFKVERLMVFPHDIEYEQHLAGKAKGWLKYQIRQNFLKLAPKTAARNMVYMAGALCSA</sequence>
<gene>
    <name evidence="2" type="ordered locus">RL0808</name>
</gene>
<organism evidence="1">
    <name type="scientific">Rhizobium johnstonii (strain DSM 114642 / LMG 32736 / 3841)</name>
    <name type="common">Rhizobium leguminosarum bv. viciae</name>
    <dbReference type="NCBI Taxonomy" id="216596"/>
    <lineage>
        <taxon>Bacteria</taxon>
        <taxon>Pseudomonadati</taxon>
        <taxon>Pseudomonadota</taxon>
        <taxon>Alphaproteobacteria</taxon>
        <taxon>Hyphomicrobiales</taxon>
        <taxon>Rhizobiaceae</taxon>
        <taxon>Rhizobium/Agrobacterium group</taxon>
        <taxon>Rhizobium</taxon>
        <taxon>Rhizobium johnstonii</taxon>
    </lineage>
</organism>
<protein>
    <submittedName>
        <fullName evidence="1">Putative S-adenosyl-L-methionine (SAM)-MTase</fullName>
    </submittedName>
</protein>
<dbReference type="EMBL" id="AM236080">
    <property type="protein sequence ID" value="CAK06302.1"/>
    <property type="molecule type" value="Genomic_DNA"/>
</dbReference>
<dbReference type="Gene3D" id="3.40.50.150">
    <property type="entry name" value="Vaccinia Virus protein VP39"/>
    <property type="match status" value="1"/>
</dbReference>
<keyword evidence="3" id="KW-1185">Reference proteome</keyword>
<dbReference type="eggNOG" id="COG0500">
    <property type="taxonomic scope" value="Bacteria"/>
</dbReference>
<dbReference type="InterPro" id="IPR029063">
    <property type="entry name" value="SAM-dependent_MTases_sf"/>
</dbReference>
<dbReference type="PANTHER" id="PTHR43861:SF6">
    <property type="entry name" value="METHYLTRANSFERASE TYPE 11"/>
    <property type="match status" value="1"/>
</dbReference>
<dbReference type="HOGENOM" id="CLU_090630_0_0_5"/>
<dbReference type="Proteomes" id="UP000006575">
    <property type="component" value="Chromosome"/>
</dbReference>
<evidence type="ECO:0000313" key="1">
    <source>
        <dbReference type="EMBL" id="CAE00202.1"/>
    </source>
</evidence>
<reference evidence="2 3" key="2">
    <citation type="journal article" date="2006" name="Genome Biol.">
        <title>The genome of Rhizobium leguminosarum has recognizable core and accessory components.</title>
        <authorList>
            <person name="Young J.W."/>
            <person name="Crossman L.C."/>
            <person name="Johnston A.W.B."/>
            <person name="Thomson N.R."/>
            <person name="Ghazoui Z.F."/>
            <person name="Hull K.H."/>
            <person name="Wexler M."/>
            <person name="Curson A.R.J."/>
            <person name="Todd J.D."/>
            <person name="Poole P.S."/>
            <person name="Mauchline T.H."/>
            <person name="East A.K."/>
            <person name="Quail M.A."/>
            <person name="Churcher C."/>
            <person name="Arrowsmith C."/>
            <person name="Cherevach A."/>
            <person name="Chillingworth T."/>
            <person name="Clarke K."/>
            <person name="Cronin A."/>
            <person name="Davis P."/>
            <person name="Fraser A."/>
            <person name="Hance Z."/>
            <person name="Hauser H."/>
            <person name="Jagels K."/>
            <person name="Moule S."/>
            <person name="Mungall K."/>
            <person name="Norbertczak H."/>
            <person name="Rabbinowitsch E."/>
            <person name="Sanders M."/>
            <person name="Simmonds M."/>
            <person name="Whitehead S."/>
            <person name="Parkhill J."/>
        </authorList>
    </citation>
    <scope>NUCLEOTIDE SEQUENCE [LARGE SCALE GENOMIC DNA]</scope>
    <source>
        <strain evidence="2">3841</strain>
        <strain evidence="3">DSM 114642 / LMG 32736 / 3841</strain>
    </source>
</reference>
<dbReference type="AlphaFoldDB" id="Q7WYS5"/>
<dbReference type="EMBL" id="AJ571701">
    <property type="protein sequence ID" value="CAE00202.1"/>
    <property type="molecule type" value="Genomic_DNA"/>
</dbReference>
<accession>Q7WYS5</accession>
<reference evidence="1" key="1">
    <citation type="submission" date="2003-05" db="EMBL/GenBank/DDBJ databases">
        <title>DNA region of Rhizobium leguminosarum bv. viciae 3841 involved in lipopolysaccharide O-chain biosynthesis.</title>
        <authorList>
            <person name="Kannenberg E.L."/>
            <person name="Mueller P."/>
            <person name="Brewin N.J."/>
            <person name="Schmitz S."/>
        </authorList>
    </citation>
    <scope>NUCLEOTIDE SEQUENCE</scope>
</reference>
<proteinExistence type="predicted"/>
<dbReference type="CDD" id="cd02440">
    <property type="entry name" value="AdoMet_MTases"/>
    <property type="match status" value="1"/>
</dbReference>
<evidence type="ECO:0000313" key="2">
    <source>
        <dbReference type="EMBL" id="CAK06302.1"/>
    </source>
</evidence>
<dbReference type="RefSeq" id="WP_011650555.1">
    <property type="nucleotide sequence ID" value="NC_008380.1"/>
</dbReference>
<dbReference type="EnsemblBacteria" id="CAK06302">
    <property type="protein sequence ID" value="CAK06302"/>
    <property type="gene ID" value="RL0808"/>
</dbReference>
<name>Q7WYS5_RHIJ3</name>
<dbReference type="KEGG" id="rle:RL0808"/>
<dbReference type="Pfam" id="PF13489">
    <property type="entry name" value="Methyltransf_23"/>
    <property type="match status" value="1"/>
</dbReference>
<dbReference type="SUPFAM" id="SSF53335">
    <property type="entry name" value="S-adenosyl-L-methionine-dependent methyltransferases"/>
    <property type="match status" value="1"/>
</dbReference>
<dbReference type="GeneID" id="303205822"/>